<dbReference type="PROSITE" id="PS51384">
    <property type="entry name" value="FAD_FR"/>
    <property type="match status" value="1"/>
</dbReference>
<dbReference type="InterPro" id="IPR039261">
    <property type="entry name" value="FNR_nucleotide-bd"/>
</dbReference>
<dbReference type="Pfam" id="PF00175">
    <property type="entry name" value="NAD_binding_1"/>
    <property type="match status" value="1"/>
</dbReference>
<feature type="domain" description="FAD-binding FR-type" evidence="2">
    <location>
        <begin position="333"/>
        <end position="436"/>
    </location>
</feature>
<dbReference type="PANTHER" id="PTHR42815:SF2">
    <property type="entry name" value="FAD-BINDING, PUTATIVE (AFU_ORTHOLOGUE AFUA_6G07600)-RELATED"/>
    <property type="match status" value="1"/>
</dbReference>
<keyword evidence="4" id="KW-1185">Reference proteome</keyword>
<dbReference type="RefSeq" id="WP_006767527.1">
    <property type="nucleotide sequence ID" value="NZ_CABVPR010000021.1"/>
</dbReference>
<sequence>MSTVSNEANSPWHRGELELQEKTGVMQKMDSVGRRFVRNHMPDQHRAFFAQLPFIVVGAVADDGDVWATFAFGRPGFMQSPSDRRLRIDTVFDPNDPAASGTRDGAAIGLLGIELHTRRRNRVNGVIRRGDTRAFDVDVAQSFGNCPQYIQLRDFAFVREPETFSGIPPEQSDRLDDRARAMIAAADTLFVASYVGDGAERQVDVSHRGGKAGFVRIGDDGVLTIPDFAGNLFFATLGNFLVNPRAGIVFADFETGDVLQMTGEAEVDLDSPEIAAFQGAERLWRFKPRRVVHRAGALPLRWTFRAEGWSPNSLMTGSWDEAESCLRAAELARSWRSFRVAKITDESTLIRSFQLEPADGAGLVPHLAGQHVPIRVKLSEDGDPLVRTYTLSSAPSDRMYRISVKREGRVSSHLHDVVQVGDTIDVRAPAGQFTIDALERRPAVLLAAGVGVTPMLAMLRHIVYEGARKRGTRKTWFFHAARAVKERAFSDEIGRLASAANGAVNVVRVLSDATGAREGDEFDVVGRIDANLLRATLPFDDYDFYLCGPSRFMQAVYDGLRDLNVADRRIHAESFGPSVLERRVDSGARVPLRAPADTPTPVAFVKSGKEARWQPGSGSLLDLAEARGLAPEYGCRGGSCGTCRTRIVEGAVTYPVAPEFKVADDEALICCAVPAHRESGGGDRLLLDV</sequence>
<dbReference type="Gene3D" id="2.40.30.10">
    <property type="entry name" value="Translation factors"/>
    <property type="match status" value="1"/>
</dbReference>
<dbReference type="SUPFAM" id="SSF52343">
    <property type="entry name" value="Ferredoxin reductase-like, C-terminal NADP-linked domain"/>
    <property type="match status" value="1"/>
</dbReference>
<dbReference type="InterPro" id="IPR008333">
    <property type="entry name" value="Cbr1-like_FAD-bd_dom"/>
</dbReference>
<dbReference type="SUPFAM" id="SSF63380">
    <property type="entry name" value="Riboflavin synthase domain-like"/>
    <property type="match status" value="1"/>
</dbReference>
<evidence type="ECO:0000259" key="1">
    <source>
        <dbReference type="PROSITE" id="PS51085"/>
    </source>
</evidence>
<dbReference type="InterPro" id="IPR001433">
    <property type="entry name" value="OxRdtase_FAD/NAD-bd"/>
</dbReference>
<dbReference type="InterPro" id="IPR006058">
    <property type="entry name" value="2Fe2S_fd_BS"/>
</dbReference>
<dbReference type="AlphaFoldDB" id="A0A892IIE5"/>
<dbReference type="SUPFAM" id="SSF50475">
    <property type="entry name" value="FMN-binding split barrel"/>
    <property type="match status" value="1"/>
</dbReference>
<dbReference type="GO" id="GO:0016491">
    <property type="term" value="F:oxidoreductase activity"/>
    <property type="evidence" value="ECO:0007669"/>
    <property type="project" value="InterPro"/>
</dbReference>
<dbReference type="InterPro" id="IPR017938">
    <property type="entry name" value="Riboflavin_synthase-like_b-brl"/>
</dbReference>
<dbReference type="Proteomes" id="UP000625568">
    <property type="component" value="Chromosome 3"/>
</dbReference>
<dbReference type="CDD" id="cd00207">
    <property type="entry name" value="fer2"/>
    <property type="match status" value="1"/>
</dbReference>
<name>A0A892IIE5_9BURK</name>
<dbReference type="PROSITE" id="PS51085">
    <property type="entry name" value="2FE2S_FER_2"/>
    <property type="match status" value="1"/>
</dbReference>
<dbReference type="Pfam" id="PF00111">
    <property type="entry name" value="Fer2"/>
    <property type="match status" value="1"/>
</dbReference>
<dbReference type="Gene3D" id="2.30.110.10">
    <property type="entry name" value="Electron Transport, Fmn-binding Protein, Chain A"/>
    <property type="match status" value="1"/>
</dbReference>
<accession>A0A892IIE5</accession>
<dbReference type="CDD" id="cd06184">
    <property type="entry name" value="flavohem_like_fad_nad_binding"/>
    <property type="match status" value="1"/>
</dbReference>
<dbReference type="InterPro" id="IPR001041">
    <property type="entry name" value="2Fe-2S_ferredoxin-type"/>
</dbReference>
<gene>
    <name evidence="3" type="ORF">I6K02_28685</name>
</gene>
<feature type="domain" description="2Fe-2S ferredoxin-type" evidence="1">
    <location>
        <begin position="600"/>
        <end position="689"/>
    </location>
</feature>
<dbReference type="GeneID" id="93130850"/>
<dbReference type="GO" id="GO:0051537">
    <property type="term" value="F:2 iron, 2 sulfur cluster binding"/>
    <property type="evidence" value="ECO:0007669"/>
    <property type="project" value="InterPro"/>
</dbReference>
<dbReference type="SUPFAM" id="SSF54292">
    <property type="entry name" value="2Fe-2S ferredoxin-like"/>
    <property type="match status" value="1"/>
</dbReference>
<dbReference type="InterPro" id="IPR036010">
    <property type="entry name" value="2Fe-2S_ferredoxin-like_sf"/>
</dbReference>
<dbReference type="PROSITE" id="PS00197">
    <property type="entry name" value="2FE2S_FER_1"/>
    <property type="match status" value="1"/>
</dbReference>
<dbReference type="InterPro" id="IPR012349">
    <property type="entry name" value="Split_barrel_FMN-bd"/>
</dbReference>
<protein>
    <submittedName>
        <fullName evidence="3">Pyridoxamine 5'-phosphate oxidase family protein</fullName>
    </submittedName>
</protein>
<dbReference type="EMBL" id="CP069484">
    <property type="protein sequence ID" value="QRO81081.1"/>
    <property type="molecule type" value="Genomic_DNA"/>
</dbReference>
<reference evidence="3 4" key="1">
    <citation type="submission" date="2021-02" db="EMBL/GenBank/DDBJ databases">
        <title>FDA dAtabase for Regulatory Grade micrObial Sequences (FDA-ARGOS): Supporting development and validation of Infectious Disease Dx tests.</title>
        <authorList>
            <person name="Minogue T."/>
            <person name="Wolcott M."/>
            <person name="Wasieloski L."/>
            <person name="Aguilar W."/>
            <person name="Moore D."/>
            <person name="Jaissle J."/>
            <person name="Tallon L."/>
            <person name="Sadzewicz L."/>
            <person name="Zhao X."/>
            <person name="Boylan J."/>
            <person name="Ott S."/>
            <person name="Bowen H."/>
            <person name="Vavikolanu K."/>
            <person name="Mehta A."/>
            <person name="Aluvathingal J."/>
            <person name="Nadendla S."/>
            <person name="Yan Y."/>
            <person name="Sichtig H."/>
        </authorList>
    </citation>
    <scope>NUCLEOTIDE SEQUENCE [LARGE SCALE GENOMIC DNA]</scope>
    <source>
        <strain evidence="3 4">FDAARGOS_1272</strain>
    </source>
</reference>
<dbReference type="Pfam" id="PF00970">
    <property type="entry name" value="FAD_binding_6"/>
    <property type="match status" value="1"/>
</dbReference>
<proteinExistence type="predicted"/>
<organism evidence="3 4">
    <name type="scientific">Burkholderia dolosa</name>
    <dbReference type="NCBI Taxonomy" id="152500"/>
    <lineage>
        <taxon>Bacteria</taxon>
        <taxon>Pseudomonadati</taxon>
        <taxon>Pseudomonadota</taxon>
        <taxon>Betaproteobacteria</taxon>
        <taxon>Burkholderiales</taxon>
        <taxon>Burkholderiaceae</taxon>
        <taxon>Burkholderia</taxon>
        <taxon>Burkholderia cepacia complex</taxon>
    </lineage>
</organism>
<evidence type="ECO:0000313" key="3">
    <source>
        <dbReference type="EMBL" id="QRO81081.1"/>
    </source>
</evidence>
<dbReference type="InterPro" id="IPR017927">
    <property type="entry name" value="FAD-bd_FR_type"/>
</dbReference>
<evidence type="ECO:0000259" key="2">
    <source>
        <dbReference type="PROSITE" id="PS51384"/>
    </source>
</evidence>
<dbReference type="PANTHER" id="PTHR42815">
    <property type="entry name" value="FAD-BINDING, PUTATIVE (AFU_ORTHOLOGUE AFUA_6G07600)-RELATED"/>
    <property type="match status" value="1"/>
</dbReference>
<dbReference type="Gene3D" id="3.10.20.30">
    <property type="match status" value="1"/>
</dbReference>
<dbReference type="InterPro" id="IPR012675">
    <property type="entry name" value="Beta-grasp_dom_sf"/>
</dbReference>
<evidence type="ECO:0000313" key="4">
    <source>
        <dbReference type="Proteomes" id="UP000625568"/>
    </source>
</evidence>
<dbReference type="PRINTS" id="PR00410">
    <property type="entry name" value="PHEHYDRXLASE"/>
</dbReference>
<dbReference type="Gene3D" id="3.40.50.80">
    <property type="entry name" value="Nucleotide-binding domain of ferredoxin-NADP reductase (FNR) module"/>
    <property type="match status" value="1"/>
</dbReference>